<dbReference type="InterPro" id="IPR002774">
    <property type="entry name" value="Flagellin_arc-type"/>
</dbReference>
<accession>A0A520KS68</accession>
<evidence type="ECO:0000256" key="5">
    <source>
        <dbReference type="SAM" id="Phobius"/>
    </source>
</evidence>
<dbReference type="PANTHER" id="PTHR35903:SF1">
    <property type="entry name" value="FLAGELLIN B1"/>
    <property type="match status" value="1"/>
</dbReference>
<evidence type="ECO:0000256" key="4">
    <source>
        <dbReference type="RuleBase" id="RU361282"/>
    </source>
</evidence>
<keyword evidence="5" id="KW-1133">Transmembrane helix</keyword>
<dbReference type="GO" id="GO:0097589">
    <property type="term" value="C:archaeal-type flagellum"/>
    <property type="evidence" value="ECO:0007669"/>
    <property type="project" value="UniProtKB-SubCell"/>
</dbReference>
<reference evidence="6 7" key="1">
    <citation type="journal article" date="2019" name="Nat. Microbiol.">
        <title>Wide diversity of methane and short-chain alkane metabolisms in uncultured archaea.</title>
        <authorList>
            <person name="Borrel G."/>
            <person name="Adam P.S."/>
            <person name="McKay L.J."/>
            <person name="Chen L.X."/>
            <person name="Sierra-Garcia I.N."/>
            <person name="Sieber C.M."/>
            <person name="Letourneur Q."/>
            <person name="Ghozlane A."/>
            <person name="Andersen G.L."/>
            <person name="Li W.J."/>
            <person name="Hallam S.J."/>
            <person name="Muyzer G."/>
            <person name="de Oliveira V.M."/>
            <person name="Inskeep W.P."/>
            <person name="Banfield J.F."/>
            <person name="Gribaldo S."/>
        </authorList>
    </citation>
    <scope>NUCLEOTIDE SEQUENCE [LARGE SCALE GENOMIC DNA]</scope>
    <source>
        <strain evidence="6">NM1a</strain>
    </source>
</reference>
<dbReference type="InterPro" id="IPR013373">
    <property type="entry name" value="Flagellin/pilin_N_arc"/>
</dbReference>
<evidence type="ECO:0000313" key="6">
    <source>
        <dbReference type="EMBL" id="RZN64062.1"/>
    </source>
</evidence>
<dbReference type="NCBIfam" id="TIGR02537">
    <property type="entry name" value="arch_flag_Nterm"/>
    <property type="match status" value="1"/>
</dbReference>
<dbReference type="GO" id="GO:0005198">
    <property type="term" value="F:structural molecule activity"/>
    <property type="evidence" value="ECO:0007669"/>
    <property type="project" value="InterPro"/>
</dbReference>
<comment type="similarity">
    <text evidence="2 4">Belongs to the archaeal flagellin family.</text>
</comment>
<dbReference type="EMBL" id="RXIF01000010">
    <property type="protein sequence ID" value="RZN64062.1"/>
    <property type="molecule type" value="Genomic_DNA"/>
</dbReference>
<feature type="transmembrane region" description="Helical" evidence="5">
    <location>
        <begin position="12"/>
        <end position="35"/>
    </location>
</feature>
<dbReference type="PANTHER" id="PTHR35903">
    <property type="entry name" value="FLAGELLIN B1"/>
    <property type="match status" value="1"/>
</dbReference>
<protein>
    <recommendedName>
        <fullName evidence="4">Flagellin</fullName>
    </recommendedName>
</protein>
<evidence type="ECO:0000256" key="1">
    <source>
        <dbReference type="ARBA" id="ARBA00004618"/>
    </source>
</evidence>
<keyword evidence="3 4" id="KW-0974">Archaeal flagellum</keyword>
<comment type="caution">
    <text evidence="6">The sequence shown here is derived from an EMBL/GenBank/DDBJ whole genome shotgun (WGS) entry which is preliminary data.</text>
</comment>
<keyword evidence="5" id="KW-0812">Transmembrane</keyword>
<evidence type="ECO:0000313" key="7">
    <source>
        <dbReference type="Proteomes" id="UP000317158"/>
    </source>
</evidence>
<dbReference type="GO" id="GO:0097588">
    <property type="term" value="P:archaeal or bacterial-type flagellum-dependent cell motility"/>
    <property type="evidence" value="ECO:0007669"/>
    <property type="project" value="InterPro"/>
</dbReference>
<organism evidence="6 7">
    <name type="scientific">Methanoliparum thermophilum</name>
    <dbReference type="NCBI Taxonomy" id="2491083"/>
    <lineage>
        <taxon>Archaea</taxon>
        <taxon>Methanobacteriati</taxon>
        <taxon>Methanobacteriota</taxon>
        <taxon>Candidatus Methanoliparia</taxon>
        <taxon>Candidatus Methanoliparales</taxon>
        <taxon>Candidatus Methanoliparaceae</taxon>
        <taxon>Candidatus Methanoliparum</taxon>
    </lineage>
</organism>
<evidence type="ECO:0000256" key="3">
    <source>
        <dbReference type="ARBA" id="ARBA00022440"/>
    </source>
</evidence>
<dbReference type="Pfam" id="PF01917">
    <property type="entry name" value="Flagellin_arch-type"/>
    <property type="match status" value="1"/>
</dbReference>
<comment type="function">
    <text evidence="4">Flagellin is the subunit protein which polymerizes to form the filaments of archaeal flagella.</text>
</comment>
<dbReference type="AlphaFoldDB" id="A0A520KS68"/>
<dbReference type="Proteomes" id="UP000317158">
    <property type="component" value="Unassembled WGS sequence"/>
</dbReference>
<proteinExistence type="inferred from homology"/>
<evidence type="ECO:0000256" key="2">
    <source>
        <dbReference type="ARBA" id="ARBA00010256"/>
    </source>
</evidence>
<sequence length="198" mass="21485">MVDIRKDDQAFSGIEAAIVLIAFIAVAVIFSYVFMGLGQNAAESARDQTLSGIDTIAFAPDGVKGLDTMGTGESIDLIKFWMYGGNSSIDMTNVSMDFITKDEIYTISAAGTDWNRVYREGKVPNPGEWLVTTYVGDGDQLLEKGERMEIAVMLAGKNRGVLPSEDFTLRMMTAEGIAHIISGRAPAYIDPVNQISLL</sequence>
<keyword evidence="5" id="KW-0472">Membrane</keyword>
<name>A0A520KS68_METT2</name>
<gene>
    <name evidence="6" type="ORF">EF806_05425</name>
</gene>
<comment type="subcellular location">
    <subcellularLocation>
        <location evidence="1 4">Archaeal flagellum</location>
    </subcellularLocation>
</comment>